<dbReference type="GO" id="GO:0003700">
    <property type="term" value="F:DNA-binding transcription factor activity"/>
    <property type="evidence" value="ECO:0007669"/>
    <property type="project" value="InterPro"/>
</dbReference>
<dbReference type="RefSeq" id="WP_208261021.1">
    <property type="nucleotide sequence ID" value="NZ_JAGEOJ010000018.1"/>
</dbReference>
<accession>A0A939PPU4</accession>
<name>A0A939PPU4_9ACTN</name>
<reference evidence="2" key="1">
    <citation type="submission" date="2021-03" db="EMBL/GenBank/DDBJ databases">
        <authorList>
            <person name="Kanchanasin P."/>
            <person name="Saeng-In P."/>
            <person name="Phongsopitanun W."/>
            <person name="Yuki M."/>
            <person name="Kudo T."/>
            <person name="Ohkuma M."/>
            <person name="Tanasupawat S."/>
        </authorList>
    </citation>
    <scope>NUCLEOTIDE SEQUENCE</scope>
    <source>
        <strain evidence="2">GKU 128</strain>
    </source>
</reference>
<evidence type="ECO:0000313" key="2">
    <source>
        <dbReference type="EMBL" id="MBO2453004.1"/>
    </source>
</evidence>
<dbReference type="PANTHER" id="PTHR33164">
    <property type="entry name" value="TRANSCRIPTIONAL REGULATOR, MARR FAMILY"/>
    <property type="match status" value="1"/>
</dbReference>
<comment type="caution">
    <text evidence="2">The sequence shown here is derived from an EMBL/GenBank/DDBJ whole genome shotgun (WGS) entry which is preliminary data.</text>
</comment>
<dbReference type="InterPro" id="IPR039422">
    <property type="entry name" value="MarR/SlyA-like"/>
</dbReference>
<organism evidence="2 3">
    <name type="scientific">Actinomadura barringtoniae</name>
    <dbReference type="NCBI Taxonomy" id="1427535"/>
    <lineage>
        <taxon>Bacteria</taxon>
        <taxon>Bacillati</taxon>
        <taxon>Actinomycetota</taxon>
        <taxon>Actinomycetes</taxon>
        <taxon>Streptosporangiales</taxon>
        <taxon>Thermomonosporaceae</taxon>
        <taxon>Actinomadura</taxon>
    </lineage>
</organism>
<proteinExistence type="predicted"/>
<evidence type="ECO:0000313" key="3">
    <source>
        <dbReference type="Proteomes" id="UP000669179"/>
    </source>
</evidence>
<dbReference type="InterPro" id="IPR000835">
    <property type="entry name" value="HTH_MarR-typ"/>
</dbReference>
<dbReference type="GO" id="GO:0006950">
    <property type="term" value="P:response to stress"/>
    <property type="evidence" value="ECO:0007669"/>
    <property type="project" value="TreeGrafter"/>
</dbReference>
<dbReference type="Proteomes" id="UP000669179">
    <property type="component" value="Unassembled WGS sequence"/>
</dbReference>
<evidence type="ECO:0000259" key="1">
    <source>
        <dbReference type="PROSITE" id="PS50995"/>
    </source>
</evidence>
<keyword evidence="3" id="KW-1185">Reference proteome</keyword>
<dbReference type="PROSITE" id="PS50995">
    <property type="entry name" value="HTH_MARR_2"/>
    <property type="match status" value="1"/>
</dbReference>
<feature type="domain" description="HTH marR-type" evidence="1">
    <location>
        <begin position="5"/>
        <end position="141"/>
    </location>
</feature>
<dbReference type="SUPFAM" id="SSF46785">
    <property type="entry name" value="Winged helix' DNA-binding domain"/>
    <property type="match status" value="1"/>
</dbReference>
<dbReference type="SMART" id="SM00347">
    <property type="entry name" value="HTH_MARR"/>
    <property type="match status" value="1"/>
</dbReference>
<protein>
    <submittedName>
        <fullName evidence="2">MarR family transcriptional regulator</fullName>
    </submittedName>
</protein>
<dbReference type="Gene3D" id="1.10.10.10">
    <property type="entry name" value="Winged helix-like DNA-binding domain superfamily/Winged helix DNA-binding domain"/>
    <property type="match status" value="1"/>
</dbReference>
<dbReference type="PANTHER" id="PTHR33164:SF99">
    <property type="entry name" value="MARR FAMILY REGULATORY PROTEIN"/>
    <property type="match status" value="1"/>
</dbReference>
<gene>
    <name evidence="2" type="ORF">J4573_38340</name>
</gene>
<dbReference type="AlphaFoldDB" id="A0A939PPU4"/>
<dbReference type="InterPro" id="IPR036388">
    <property type="entry name" value="WH-like_DNA-bd_sf"/>
</dbReference>
<sequence length="149" mass="16610">MTETYRELMQLLHRAALLSDRVGERRFLAKAGVGRAMFLVLRTIAEAGERGPISQQSIARRLSLTKGAVSRHVATAERNGWLTIEASPVSRRENALVLTETGREVIARGRAVQREYEAVSDQAFDEDDVAAAVRTLRVMCELLDKEDQS</sequence>
<dbReference type="InterPro" id="IPR036390">
    <property type="entry name" value="WH_DNA-bd_sf"/>
</dbReference>
<dbReference type="Pfam" id="PF12802">
    <property type="entry name" value="MarR_2"/>
    <property type="match status" value="1"/>
</dbReference>
<dbReference type="EMBL" id="JAGEOJ010000018">
    <property type="protein sequence ID" value="MBO2453004.1"/>
    <property type="molecule type" value="Genomic_DNA"/>
</dbReference>